<evidence type="ECO:0000313" key="2">
    <source>
        <dbReference type="Proteomes" id="UP000574390"/>
    </source>
</evidence>
<feature type="non-terminal residue" evidence="1">
    <location>
        <position position="1"/>
    </location>
</feature>
<dbReference type="AlphaFoldDB" id="A0A7J6STB2"/>
<comment type="caution">
    <text evidence="1">The sequence shown here is derived from an EMBL/GenBank/DDBJ whole genome shotgun (WGS) entry which is preliminary data.</text>
</comment>
<evidence type="ECO:0008006" key="3">
    <source>
        <dbReference type="Google" id="ProtNLM"/>
    </source>
</evidence>
<feature type="non-terminal residue" evidence="1">
    <location>
        <position position="106"/>
    </location>
</feature>
<proteinExistence type="predicted"/>
<accession>A0A7J6STB2</accession>
<dbReference type="Gene3D" id="3.30.530.20">
    <property type="match status" value="1"/>
</dbReference>
<organism evidence="1 2">
    <name type="scientific">Perkinsus olseni</name>
    <name type="common">Perkinsus atlanticus</name>
    <dbReference type="NCBI Taxonomy" id="32597"/>
    <lineage>
        <taxon>Eukaryota</taxon>
        <taxon>Sar</taxon>
        <taxon>Alveolata</taxon>
        <taxon>Perkinsozoa</taxon>
        <taxon>Perkinsea</taxon>
        <taxon>Perkinsida</taxon>
        <taxon>Perkinsidae</taxon>
        <taxon>Perkinsus</taxon>
    </lineage>
</organism>
<gene>
    <name evidence="1" type="ORF">FOZ62_015882</name>
</gene>
<dbReference type="EMBL" id="JABANM010012797">
    <property type="protein sequence ID" value="KAF4735416.1"/>
    <property type="molecule type" value="Genomic_DNA"/>
</dbReference>
<protein>
    <recommendedName>
        <fullName evidence="3">START domain-containing protein</fullName>
    </recommendedName>
</protein>
<reference evidence="1 2" key="1">
    <citation type="submission" date="2020-04" db="EMBL/GenBank/DDBJ databases">
        <title>Perkinsus olseni comparative genomics.</title>
        <authorList>
            <person name="Bogema D.R."/>
        </authorList>
    </citation>
    <scope>NUCLEOTIDE SEQUENCE [LARGE SCALE GENOMIC DNA]</scope>
    <source>
        <strain evidence="1">ATCC PRA-205</strain>
    </source>
</reference>
<evidence type="ECO:0000313" key="1">
    <source>
        <dbReference type="EMBL" id="KAF4735416.1"/>
    </source>
</evidence>
<name>A0A7J6STB2_PEROL</name>
<dbReference type="InterPro" id="IPR023393">
    <property type="entry name" value="START-like_dom_sf"/>
</dbReference>
<dbReference type="Proteomes" id="UP000574390">
    <property type="component" value="Unassembled WGS sequence"/>
</dbReference>
<dbReference type="SUPFAM" id="SSF55961">
    <property type="entry name" value="Bet v1-like"/>
    <property type="match status" value="1"/>
</dbReference>
<sequence length="106" mass="11664">VSRVYTESLSQVARDVAKDSQQAVLGFDKDSRFQTTGVTNGVTILNRPSSEGCSRAVAGKIVLPEGLGFTIDQVVGFLMNTEARSTWDSTLKRWRVIEKFEDAEPP</sequence>